<feature type="region of interest" description="Disordered" evidence="1">
    <location>
        <begin position="101"/>
        <end position="131"/>
    </location>
</feature>
<dbReference type="EMBL" id="AMBO01000316">
    <property type="protein sequence ID" value="EKD01460.1"/>
    <property type="molecule type" value="Genomic_DNA"/>
</dbReference>
<comment type="caution">
    <text evidence="2">The sequence shown here is derived from an EMBL/GenBank/DDBJ whole genome shotgun (WGS) entry which is preliminary data.</text>
</comment>
<evidence type="ECO:0000256" key="1">
    <source>
        <dbReference type="SAM" id="MobiDB-lite"/>
    </source>
</evidence>
<evidence type="ECO:0000313" key="3">
    <source>
        <dbReference type="Proteomes" id="UP000006757"/>
    </source>
</evidence>
<keyword evidence="3" id="KW-1185">Reference proteome</keyword>
<evidence type="ECO:0000313" key="2">
    <source>
        <dbReference type="EMBL" id="EKD01460.1"/>
    </source>
</evidence>
<sequence>MASKLAQLLTTARALPPTPFRASGPQLTDAIEGMASRAFNMPAKSDVRDVEAKTLSSYEEERVERAIAALGRLRQGEALRERLWPSRRLLDVGVVPATCNGEGGGQDLAANHVGSESHGWLGLPPPTTLPS</sequence>
<dbReference type="InParanoid" id="K1VBS0"/>
<dbReference type="AlphaFoldDB" id="K1VBS0"/>
<dbReference type="Proteomes" id="UP000006757">
    <property type="component" value="Unassembled WGS sequence"/>
</dbReference>
<name>K1VBS0_TRIAC</name>
<protein>
    <submittedName>
        <fullName evidence="2">Uncharacterized protein</fullName>
    </submittedName>
</protein>
<proteinExistence type="predicted"/>
<dbReference type="HOGENOM" id="CLU_1929078_0_0_1"/>
<gene>
    <name evidence="2" type="ORF">A1Q2_04302</name>
</gene>
<dbReference type="STRING" id="1220162.K1VBS0"/>
<accession>K1VBS0</accession>
<organism evidence="2 3">
    <name type="scientific">Trichosporon asahii var. asahii (strain CBS 8904)</name>
    <name type="common">Yeast</name>
    <dbReference type="NCBI Taxonomy" id="1220162"/>
    <lineage>
        <taxon>Eukaryota</taxon>
        <taxon>Fungi</taxon>
        <taxon>Dikarya</taxon>
        <taxon>Basidiomycota</taxon>
        <taxon>Agaricomycotina</taxon>
        <taxon>Tremellomycetes</taxon>
        <taxon>Trichosporonales</taxon>
        <taxon>Trichosporonaceae</taxon>
        <taxon>Trichosporon</taxon>
    </lineage>
</organism>
<reference evidence="2 3" key="1">
    <citation type="journal article" date="2012" name="Eukaryot. Cell">
        <title>Genome sequence of the Trichosporon asahii environmental strain CBS 8904.</title>
        <authorList>
            <person name="Yang R.Y."/>
            <person name="Li H.T."/>
            <person name="Zhu H."/>
            <person name="Zhou G.P."/>
            <person name="Wang M."/>
            <person name="Wang L."/>
        </authorList>
    </citation>
    <scope>NUCLEOTIDE SEQUENCE [LARGE SCALE GENOMIC DNA]</scope>
    <source>
        <strain evidence="2 3">CBS 8904</strain>
    </source>
</reference>